<dbReference type="GO" id="GO:0051287">
    <property type="term" value="F:NAD binding"/>
    <property type="evidence" value="ECO:0007669"/>
    <property type="project" value="InterPro"/>
</dbReference>
<dbReference type="GO" id="GO:0005737">
    <property type="term" value="C:cytoplasm"/>
    <property type="evidence" value="ECO:0007669"/>
    <property type="project" value="TreeGrafter"/>
</dbReference>
<dbReference type="PRINTS" id="PR00083">
    <property type="entry name" value="HOLDHDRGNASE"/>
</dbReference>
<dbReference type="Pfam" id="PF00815">
    <property type="entry name" value="Histidinol_dh"/>
    <property type="match status" value="1"/>
</dbReference>
<keyword evidence="4 7" id="KW-0862">Zinc</keyword>
<feature type="binding site" evidence="7 12">
    <location>
        <position position="251"/>
    </location>
    <ligand>
        <name>Zn(2+)</name>
        <dbReference type="ChEBI" id="CHEBI:29105"/>
    </ligand>
</feature>
<dbReference type="PANTHER" id="PTHR21256:SF2">
    <property type="entry name" value="HISTIDINE BIOSYNTHESIS TRIFUNCTIONAL PROTEIN"/>
    <property type="match status" value="1"/>
</dbReference>
<evidence type="ECO:0000256" key="1">
    <source>
        <dbReference type="ARBA" id="ARBA00010178"/>
    </source>
</evidence>
<accession>A0A9Q4GJF1</accession>
<keyword evidence="7 8" id="KW-0520">NAD</keyword>
<dbReference type="RefSeq" id="WP_266087194.1">
    <property type="nucleotide sequence ID" value="NZ_RKLV01000006.1"/>
</dbReference>
<feature type="binding site" evidence="7 12">
    <location>
        <position position="254"/>
    </location>
    <ligand>
        <name>Zn(2+)</name>
        <dbReference type="ChEBI" id="CHEBI:29105"/>
    </ligand>
</feature>
<feature type="binding site" evidence="7 11">
    <location>
        <position position="408"/>
    </location>
    <ligand>
        <name>substrate</name>
    </ligand>
</feature>
<keyword evidence="3 7" id="KW-0479">Metal-binding</keyword>
<evidence type="ECO:0000313" key="16">
    <source>
        <dbReference type="Proteomes" id="UP001149411"/>
    </source>
</evidence>
<feature type="binding site" evidence="7 10">
    <location>
        <position position="181"/>
    </location>
    <ligand>
        <name>NAD(+)</name>
        <dbReference type="ChEBI" id="CHEBI:57540"/>
    </ligand>
</feature>
<evidence type="ECO:0000256" key="7">
    <source>
        <dbReference type="HAMAP-Rule" id="MF_01024"/>
    </source>
</evidence>
<feature type="binding site" evidence="7 12">
    <location>
        <position position="408"/>
    </location>
    <ligand>
        <name>Zn(2+)</name>
        <dbReference type="ChEBI" id="CHEBI:29105"/>
    </ligand>
</feature>
<feature type="binding site" evidence="7 12">
    <location>
        <position position="349"/>
    </location>
    <ligand>
        <name>Zn(2+)</name>
        <dbReference type="ChEBI" id="CHEBI:29105"/>
    </ligand>
</feature>
<dbReference type="AlphaFoldDB" id="A0A9Q4GJF1"/>
<comment type="catalytic activity">
    <reaction evidence="7 8">
        <text>L-histidinol + 2 NAD(+) + H2O = L-histidine + 2 NADH + 3 H(+)</text>
        <dbReference type="Rhea" id="RHEA:20641"/>
        <dbReference type="ChEBI" id="CHEBI:15377"/>
        <dbReference type="ChEBI" id="CHEBI:15378"/>
        <dbReference type="ChEBI" id="CHEBI:57540"/>
        <dbReference type="ChEBI" id="CHEBI:57595"/>
        <dbReference type="ChEBI" id="CHEBI:57699"/>
        <dbReference type="ChEBI" id="CHEBI:57945"/>
        <dbReference type="EC" id="1.1.1.23"/>
    </reaction>
</comment>
<evidence type="ECO:0000256" key="11">
    <source>
        <dbReference type="PIRSR" id="PIRSR000099-3"/>
    </source>
</evidence>
<comment type="cofactor">
    <cofactor evidence="7 12">
        <name>Zn(2+)</name>
        <dbReference type="ChEBI" id="CHEBI:29105"/>
    </cofactor>
    <text evidence="7 12">Binds 1 zinc ion per subunit.</text>
</comment>
<evidence type="ECO:0000256" key="5">
    <source>
        <dbReference type="ARBA" id="ARBA00023002"/>
    </source>
</evidence>
<dbReference type="NCBIfam" id="TIGR00069">
    <property type="entry name" value="hisD"/>
    <property type="match status" value="1"/>
</dbReference>
<comment type="pathway">
    <text evidence="7 8">Amino-acid biosynthesis; L-histidine biosynthesis; L-histidine from 5-phospho-alpha-D-ribose 1-diphosphate: step 9/9.</text>
</comment>
<evidence type="ECO:0000256" key="3">
    <source>
        <dbReference type="ARBA" id="ARBA00022723"/>
    </source>
</evidence>
<gene>
    <name evidence="7 15" type="primary">hisD</name>
    <name evidence="15" type="ORF">EGH25_07295</name>
</gene>
<evidence type="ECO:0000256" key="2">
    <source>
        <dbReference type="ARBA" id="ARBA00016531"/>
    </source>
</evidence>
<evidence type="ECO:0000313" key="15">
    <source>
        <dbReference type="EMBL" id="MCX2819156.1"/>
    </source>
</evidence>
<dbReference type="Gene3D" id="1.20.5.1300">
    <property type="match status" value="1"/>
</dbReference>
<keyword evidence="16" id="KW-1185">Reference proteome</keyword>
<dbReference type="InterPro" id="IPR001692">
    <property type="entry name" value="Histidinol_DH_CS"/>
</dbReference>
<feature type="binding site" evidence="7 11">
    <location>
        <position position="316"/>
    </location>
    <ligand>
        <name>substrate</name>
    </ligand>
</feature>
<dbReference type="EC" id="1.1.1.23" evidence="7 8"/>
<feature type="active site" description="Proton acceptor" evidence="7 9">
    <location>
        <position position="316"/>
    </location>
</feature>
<evidence type="ECO:0000256" key="10">
    <source>
        <dbReference type="PIRSR" id="PIRSR000099-2"/>
    </source>
</evidence>
<dbReference type="SUPFAM" id="SSF53720">
    <property type="entry name" value="ALDH-like"/>
    <property type="match status" value="1"/>
</dbReference>
<comment type="function">
    <text evidence="7 8">Catalyzes the sequential NAD-dependent oxidations of L-histidinol to L-histidinaldehyde and then to L-histidine.</text>
</comment>
<evidence type="ECO:0000256" key="13">
    <source>
        <dbReference type="RuleBase" id="RU004175"/>
    </source>
</evidence>
<proteinExistence type="inferred from homology"/>
<dbReference type="Gene3D" id="3.40.50.1980">
    <property type="entry name" value="Nitrogenase molybdenum iron protein domain"/>
    <property type="match status" value="2"/>
</dbReference>
<feature type="binding site" evidence="7 11">
    <location>
        <position position="254"/>
    </location>
    <ligand>
        <name>substrate</name>
    </ligand>
</feature>
<feature type="binding site" evidence="7 11">
    <location>
        <position position="251"/>
    </location>
    <ligand>
        <name>substrate</name>
    </ligand>
</feature>
<evidence type="ECO:0000256" key="9">
    <source>
        <dbReference type="PIRSR" id="PIRSR000099-1"/>
    </source>
</evidence>
<dbReference type="EMBL" id="RKLV01000006">
    <property type="protein sequence ID" value="MCX2819156.1"/>
    <property type="molecule type" value="Genomic_DNA"/>
</dbReference>
<dbReference type="GO" id="GO:0000105">
    <property type="term" value="P:L-histidine biosynthetic process"/>
    <property type="evidence" value="ECO:0007669"/>
    <property type="project" value="UniProtKB-UniRule"/>
</dbReference>
<keyword evidence="5 7" id="KW-0560">Oxidoreductase</keyword>
<feature type="binding site" evidence="7 10">
    <location>
        <position position="123"/>
    </location>
    <ligand>
        <name>NAD(+)</name>
        <dbReference type="ChEBI" id="CHEBI:57540"/>
    </ligand>
</feature>
<evidence type="ECO:0000256" key="14">
    <source>
        <dbReference type="SAM" id="MobiDB-lite"/>
    </source>
</evidence>
<dbReference type="InterPro" id="IPR022695">
    <property type="entry name" value="Histidinol_DH_monofunct"/>
</dbReference>
<comment type="similarity">
    <text evidence="1 7 8 13">Belongs to the histidinol dehydrogenase family.</text>
</comment>
<evidence type="ECO:0000256" key="4">
    <source>
        <dbReference type="ARBA" id="ARBA00022833"/>
    </source>
</evidence>
<comment type="caution">
    <text evidence="15">The sequence shown here is derived from an EMBL/GenBank/DDBJ whole genome shotgun (WGS) entry which is preliminary data.</text>
</comment>
<dbReference type="PIRSF" id="PIRSF000099">
    <property type="entry name" value="Histidinol_dh"/>
    <property type="match status" value="1"/>
</dbReference>
<protein>
    <recommendedName>
        <fullName evidence="2 7">Histidinol dehydrogenase</fullName>
        <shortName evidence="7 8">HDH</shortName>
        <ecNumber evidence="7 8">1.1.1.23</ecNumber>
    </recommendedName>
</protein>
<dbReference type="HAMAP" id="MF_01024">
    <property type="entry name" value="HisD"/>
    <property type="match status" value="1"/>
</dbReference>
<name>A0A9Q4GJF1_9EURY</name>
<keyword evidence="6 7" id="KW-0368">Histidine biosynthesis</keyword>
<evidence type="ECO:0000256" key="12">
    <source>
        <dbReference type="PIRSR" id="PIRSR000099-4"/>
    </source>
</evidence>
<dbReference type="Proteomes" id="UP001149411">
    <property type="component" value="Unassembled WGS sequence"/>
</dbReference>
<dbReference type="InterPro" id="IPR012131">
    <property type="entry name" value="Hstdl_DH"/>
</dbReference>
<keyword evidence="7 8" id="KW-0028">Amino-acid biosynthesis</keyword>
<organism evidence="15 16">
    <name type="scientific">Halorutilus salinus</name>
    <dbReference type="NCBI Taxonomy" id="2487751"/>
    <lineage>
        <taxon>Archaea</taxon>
        <taxon>Methanobacteriati</taxon>
        <taxon>Methanobacteriota</taxon>
        <taxon>Stenosarchaea group</taxon>
        <taxon>Halobacteria</taxon>
        <taxon>Halorutilales</taxon>
        <taxon>Halorutilaceae</taxon>
        <taxon>Halorutilus</taxon>
    </lineage>
</organism>
<dbReference type="InterPro" id="IPR016161">
    <property type="entry name" value="Ald_DH/histidinol_DH"/>
</dbReference>
<feature type="binding site" evidence="7 11">
    <location>
        <position position="229"/>
    </location>
    <ligand>
        <name>substrate</name>
    </ligand>
</feature>
<dbReference type="PANTHER" id="PTHR21256">
    <property type="entry name" value="HISTIDINOL DEHYDROGENASE HDH"/>
    <property type="match status" value="1"/>
</dbReference>
<feature type="binding site" evidence="7 11">
    <location>
        <position position="403"/>
    </location>
    <ligand>
        <name>substrate</name>
    </ligand>
</feature>
<feature type="binding site" evidence="7 11">
    <location>
        <position position="349"/>
    </location>
    <ligand>
        <name>substrate</name>
    </ligand>
</feature>
<feature type="region of interest" description="Disordered" evidence="14">
    <location>
        <begin position="404"/>
        <end position="430"/>
    </location>
</feature>
<dbReference type="GO" id="GO:0008270">
    <property type="term" value="F:zinc ion binding"/>
    <property type="evidence" value="ECO:0007669"/>
    <property type="project" value="UniProtKB-UniRule"/>
</dbReference>
<dbReference type="GO" id="GO:0004399">
    <property type="term" value="F:histidinol dehydrogenase activity"/>
    <property type="evidence" value="ECO:0007669"/>
    <property type="project" value="UniProtKB-UniRule"/>
</dbReference>
<reference evidence="15" key="1">
    <citation type="submission" date="2022-09" db="EMBL/GenBank/DDBJ databases">
        <title>Haloadaptaus new haloarchaeum isolated from saline soil.</title>
        <authorList>
            <person name="Duran-Viseras A."/>
            <person name="Sanchez-Porro C."/>
            <person name="Ventosa A."/>
        </authorList>
    </citation>
    <scope>NUCLEOTIDE SEQUENCE</scope>
    <source>
        <strain evidence="15">F3-133</strain>
    </source>
</reference>
<evidence type="ECO:0000256" key="6">
    <source>
        <dbReference type="ARBA" id="ARBA00023102"/>
    </source>
</evidence>
<dbReference type="PROSITE" id="PS00611">
    <property type="entry name" value="HISOL_DEHYDROGENASE"/>
    <property type="match status" value="1"/>
</dbReference>
<sequence length="430" mass="45953">MRVLRFDSVSREERASIIDRTPSADVEEDVRPIVEKVREKGDEALRGYTREFDGVEVEEIRVSDDRIEDARDACDDGVLRAVDDAAERIRGFHEKQVRDDRSASENGIEVGRRFVPLGSAGAYVPGGGAAYPSTALMTVIPARVAGVERVVACTPPPVPDATLAALDVAGADDVYRVGGAQAITAMGYGTETVASCDAVVGPGNVYVTEAKRQVRDDDGARIEFPAGPSEVVVIADSTGDAGNIAADMVAQTEHDADASAVLATTDGELARDVADEVERRVEDAERSETMSAATCEILVGDLDACIGFANEYAPEHLSVVTRDDDAVLRRIRNAGSVFLGTNTPVAAGDYATGTNHVLPTGGGARLHGGLNVDDFVRATTYQRLDEEGVERLAETVTTLARAEGLEAHARSVEERLRRQEPEDMKRESDP</sequence>
<evidence type="ECO:0000256" key="8">
    <source>
        <dbReference type="PIRNR" id="PIRNR000099"/>
    </source>
</evidence>
<feature type="binding site" evidence="7 10">
    <location>
        <position position="204"/>
    </location>
    <ligand>
        <name>NAD(+)</name>
        <dbReference type="ChEBI" id="CHEBI:57540"/>
    </ligand>
</feature>
<feature type="active site" description="Proton acceptor" evidence="7 9">
    <location>
        <position position="315"/>
    </location>
</feature>
<dbReference type="CDD" id="cd06572">
    <property type="entry name" value="Histidinol_dh"/>
    <property type="match status" value="1"/>
</dbReference>
<dbReference type="FunFam" id="3.40.50.1980:FF:000001">
    <property type="entry name" value="Histidinol dehydrogenase"/>
    <property type="match status" value="1"/>
</dbReference>